<name>A0A382H8X8_9ZZZZ</name>
<dbReference type="AlphaFoldDB" id="A0A382H8X8"/>
<accession>A0A382H8X8</accession>
<protein>
    <recommendedName>
        <fullName evidence="2">SnoaL-like domain-containing protein</fullName>
    </recommendedName>
</protein>
<dbReference type="EMBL" id="UINC01059607">
    <property type="protein sequence ID" value="SVB83213.1"/>
    <property type="molecule type" value="Genomic_DNA"/>
</dbReference>
<feature type="non-terminal residue" evidence="1">
    <location>
        <position position="1"/>
    </location>
</feature>
<proteinExistence type="predicted"/>
<evidence type="ECO:0000313" key="1">
    <source>
        <dbReference type="EMBL" id="SVB83213.1"/>
    </source>
</evidence>
<reference evidence="1" key="1">
    <citation type="submission" date="2018-05" db="EMBL/GenBank/DDBJ databases">
        <authorList>
            <person name="Lanie J.A."/>
            <person name="Ng W.-L."/>
            <person name="Kazmierczak K.M."/>
            <person name="Andrzejewski T.M."/>
            <person name="Davidsen T.M."/>
            <person name="Wayne K.J."/>
            <person name="Tettelin H."/>
            <person name="Glass J.I."/>
            <person name="Rusch D."/>
            <person name="Podicherti R."/>
            <person name="Tsui H.-C.T."/>
            <person name="Winkler M.E."/>
        </authorList>
    </citation>
    <scope>NUCLEOTIDE SEQUENCE</scope>
</reference>
<evidence type="ECO:0008006" key="2">
    <source>
        <dbReference type="Google" id="ProtNLM"/>
    </source>
</evidence>
<sequence length="176" mass="20499">KMKSFTCYRLVSTFLFVFMGYSASTFSSQNYPDSDVSTIEGIIDAYYEVISGPKGFKYDAEKDGFLHAPNAIITRFSDSGEFQRHTLSDEQLSLLEPYLEGFYEVEINRVIEEYGNIAHVWSTFEMRKSPDSDAFMRGINSISLYYKEDRWWIASWSTQNETDKEIPEKYLLNNNQ</sequence>
<organism evidence="1">
    <name type="scientific">marine metagenome</name>
    <dbReference type="NCBI Taxonomy" id="408172"/>
    <lineage>
        <taxon>unclassified sequences</taxon>
        <taxon>metagenomes</taxon>
        <taxon>ecological metagenomes</taxon>
    </lineage>
</organism>
<gene>
    <name evidence="1" type="ORF">METZ01_LOCUS236067</name>
</gene>